<organism evidence="1 2">
    <name type="scientific">Bombiscardovia coagulans</name>
    <dbReference type="NCBI Taxonomy" id="686666"/>
    <lineage>
        <taxon>Bacteria</taxon>
        <taxon>Bacillati</taxon>
        <taxon>Actinomycetota</taxon>
        <taxon>Actinomycetes</taxon>
        <taxon>Bifidobacteriales</taxon>
        <taxon>Bifidobacteriaceae</taxon>
        <taxon>Bombiscardovia</taxon>
    </lineage>
</organism>
<sequence>MTTRKNDHNKSKGTMAIEQHIAELLSTYRAKRRELGVALADKELMKDPVTLWCHNLLASEKDYQELDELTRLTIAIGMTETLAIRDALIVSFLCDREQLKPDTVLQLTCKPHEQSSVRLLCQAVDGAFTDSRIRPDHTRCSAGLKMLEEIVSLVPESFQEQPLAVLAYLHWWLGADEGAALARRALEINERCTLASIIEAAFRHYVRPAWVTQPTSSC</sequence>
<dbReference type="AlphaFoldDB" id="A0A261EVT2"/>
<dbReference type="OrthoDB" id="3243184at2"/>
<evidence type="ECO:0000313" key="1">
    <source>
        <dbReference type="EMBL" id="OZG50990.1"/>
    </source>
</evidence>
<dbReference type="EMBL" id="MWWS01000002">
    <property type="protein sequence ID" value="OZG50990.1"/>
    <property type="molecule type" value="Genomic_DNA"/>
</dbReference>
<protein>
    <submittedName>
        <fullName evidence="1">Uncharacterized protein</fullName>
    </submittedName>
</protein>
<comment type="caution">
    <text evidence="1">The sequence shown here is derived from an EMBL/GenBank/DDBJ whole genome shotgun (WGS) entry which is preliminary data.</text>
</comment>
<accession>A0A261EVT2</accession>
<name>A0A261EVT2_9BIFI</name>
<gene>
    <name evidence="1" type="ORF">BOCO_0176</name>
</gene>
<dbReference type="Proteomes" id="UP000216004">
    <property type="component" value="Unassembled WGS sequence"/>
</dbReference>
<evidence type="ECO:0000313" key="2">
    <source>
        <dbReference type="Proteomes" id="UP000216004"/>
    </source>
</evidence>
<dbReference type="RefSeq" id="WP_094722224.1">
    <property type="nucleotide sequence ID" value="NZ_MWWS01000002.1"/>
</dbReference>
<reference evidence="1 2" key="1">
    <citation type="journal article" date="2017" name="BMC Genomics">
        <title>Comparative genomic and phylogenomic analyses of the Bifidobacteriaceae family.</title>
        <authorList>
            <person name="Lugli G.A."/>
            <person name="Milani C."/>
            <person name="Turroni F."/>
            <person name="Duranti S."/>
            <person name="Mancabelli L."/>
            <person name="Mangifesta M."/>
            <person name="Ferrario C."/>
            <person name="Modesto M."/>
            <person name="Mattarelli P."/>
            <person name="Jiri K."/>
            <person name="van Sinderen D."/>
            <person name="Ventura M."/>
        </authorList>
    </citation>
    <scope>NUCLEOTIDE SEQUENCE [LARGE SCALE GENOMIC DNA]</scope>
    <source>
        <strain evidence="1 2">DSM 22924</strain>
    </source>
</reference>
<proteinExistence type="predicted"/>
<keyword evidence="2" id="KW-1185">Reference proteome</keyword>